<evidence type="ECO:0000256" key="1">
    <source>
        <dbReference type="SAM" id="SignalP"/>
    </source>
</evidence>
<reference evidence="2" key="1">
    <citation type="journal article" date="2020" name="Stud. Mycol.">
        <title>101 Dothideomycetes genomes: a test case for predicting lifestyles and emergence of pathogens.</title>
        <authorList>
            <person name="Haridas S."/>
            <person name="Albert R."/>
            <person name="Binder M."/>
            <person name="Bloem J."/>
            <person name="Labutti K."/>
            <person name="Salamov A."/>
            <person name="Andreopoulos B."/>
            <person name="Baker S."/>
            <person name="Barry K."/>
            <person name="Bills G."/>
            <person name="Bluhm B."/>
            <person name="Cannon C."/>
            <person name="Castanera R."/>
            <person name="Culley D."/>
            <person name="Daum C."/>
            <person name="Ezra D."/>
            <person name="Gonzalez J."/>
            <person name="Henrissat B."/>
            <person name="Kuo A."/>
            <person name="Liang C."/>
            <person name="Lipzen A."/>
            <person name="Lutzoni F."/>
            <person name="Magnuson J."/>
            <person name="Mondo S."/>
            <person name="Nolan M."/>
            <person name="Ohm R."/>
            <person name="Pangilinan J."/>
            <person name="Park H.-J."/>
            <person name="Ramirez L."/>
            <person name="Alfaro M."/>
            <person name="Sun H."/>
            <person name="Tritt A."/>
            <person name="Yoshinaga Y."/>
            <person name="Zwiers L.-H."/>
            <person name="Turgeon B."/>
            <person name="Goodwin S."/>
            <person name="Spatafora J."/>
            <person name="Crous P."/>
            <person name="Grigoriev I."/>
        </authorList>
    </citation>
    <scope>NUCLEOTIDE SEQUENCE</scope>
    <source>
        <strain evidence="2">HMLAC05119</strain>
    </source>
</reference>
<protein>
    <submittedName>
        <fullName evidence="2">Uncharacterized protein</fullName>
    </submittedName>
</protein>
<feature type="chain" id="PRO_5025436675" evidence="1">
    <location>
        <begin position="19"/>
        <end position="170"/>
    </location>
</feature>
<keyword evidence="3" id="KW-1185">Reference proteome</keyword>
<feature type="signal peptide" evidence="1">
    <location>
        <begin position="1"/>
        <end position="18"/>
    </location>
</feature>
<evidence type="ECO:0000313" key="2">
    <source>
        <dbReference type="EMBL" id="KAF1913956.1"/>
    </source>
</evidence>
<evidence type="ECO:0000313" key="3">
    <source>
        <dbReference type="Proteomes" id="UP000800096"/>
    </source>
</evidence>
<dbReference type="OrthoDB" id="2910287at2759"/>
<dbReference type="Proteomes" id="UP000800096">
    <property type="component" value="Unassembled WGS sequence"/>
</dbReference>
<keyword evidence="1" id="KW-0732">Signal</keyword>
<gene>
    <name evidence="2" type="ORF">BDU57DRAFT_521074</name>
</gene>
<dbReference type="AlphaFoldDB" id="A0A6A5QGY2"/>
<dbReference type="EMBL" id="ML979138">
    <property type="protein sequence ID" value="KAF1913956.1"/>
    <property type="molecule type" value="Genomic_DNA"/>
</dbReference>
<sequence length="170" mass="18039">MIFVPPLILFALASSVTARLNLQRRGLPGAVYTCDKQDFRGNCQWNPPSDRCVIQGPEGSGIVSMGPDPDGSCTLYEKFDCTGKEIRILKFPGVAGGLQTFASFKCTANPQLGAVGTADVAAKALDPLADPRLAGGVGSAERKEHEEELKKMEAEGFSGGILGLKKGVYY</sequence>
<name>A0A6A5QGY2_AMPQU</name>
<organism evidence="2 3">
    <name type="scientific">Ampelomyces quisqualis</name>
    <name type="common">Powdery mildew agent</name>
    <dbReference type="NCBI Taxonomy" id="50730"/>
    <lineage>
        <taxon>Eukaryota</taxon>
        <taxon>Fungi</taxon>
        <taxon>Dikarya</taxon>
        <taxon>Ascomycota</taxon>
        <taxon>Pezizomycotina</taxon>
        <taxon>Dothideomycetes</taxon>
        <taxon>Pleosporomycetidae</taxon>
        <taxon>Pleosporales</taxon>
        <taxon>Pleosporineae</taxon>
        <taxon>Phaeosphaeriaceae</taxon>
        <taxon>Ampelomyces</taxon>
    </lineage>
</organism>
<accession>A0A6A5QGY2</accession>
<proteinExistence type="predicted"/>